<accession>A0A9D3PK26</accession>
<gene>
    <name evidence="2" type="ORF">MATL_G00203540</name>
</gene>
<feature type="region of interest" description="Disordered" evidence="1">
    <location>
        <begin position="115"/>
        <end position="142"/>
    </location>
</feature>
<keyword evidence="3" id="KW-1185">Reference proteome</keyword>
<feature type="compositionally biased region" description="Basic and acidic residues" evidence="1">
    <location>
        <begin position="133"/>
        <end position="142"/>
    </location>
</feature>
<sequence>MAACMSPLPARYLIRLFIKKTALPENKKWCRPKSISRGYTSNAEIRANSTTIGTQNVSSATRERGLLEHYHSLTAAGTLREDNQQRDVVKQLDQLQIVMREYCIRHVAFQSKVRTDHNTQDLESTTTEQEPIDTEKESFSEQ</sequence>
<reference evidence="2" key="1">
    <citation type="submission" date="2021-01" db="EMBL/GenBank/DDBJ databases">
        <authorList>
            <person name="Zahm M."/>
            <person name="Roques C."/>
            <person name="Cabau C."/>
            <person name="Klopp C."/>
            <person name="Donnadieu C."/>
            <person name="Jouanno E."/>
            <person name="Lampietro C."/>
            <person name="Louis A."/>
            <person name="Herpin A."/>
            <person name="Echchiki A."/>
            <person name="Berthelot C."/>
            <person name="Parey E."/>
            <person name="Roest-Crollius H."/>
            <person name="Braasch I."/>
            <person name="Postlethwait J."/>
            <person name="Bobe J."/>
            <person name="Montfort J."/>
            <person name="Bouchez O."/>
            <person name="Begum T."/>
            <person name="Mejri S."/>
            <person name="Adams A."/>
            <person name="Chen W.-J."/>
            <person name="Guiguen Y."/>
        </authorList>
    </citation>
    <scope>NUCLEOTIDE SEQUENCE</scope>
    <source>
        <strain evidence="2">YG-15Mar2019-1</strain>
        <tissue evidence="2">Brain</tissue>
    </source>
</reference>
<dbReference type="EMBL" id="JAFDVH010000018">
    <property type="protein sequence ID" value="KAG7460879.1"/>
    <property type="molecule type" value="Genomic_DNA"/>
</dbReference>
<proteinExistence type="predicted"/>
<dbReference type="Proteomes" id="UP001046870">
    <property type="component" value="Chromosome 18"/>
</dbReference>
<evidence type="ECO:0000313" key="2">
    <source>
        <dbReference type="EMBL" id="KAG7460879.1"/>
    </source>
</evidence>
<protein>
    <submittedName>
        <fullName evidence="2">Uncharacterized protein</fullName>
    </submittedName>
</protein>
<evidence type="ECO:0000313" key="3">
    <source>
        <dbReference type="Proteomes" id="UP001046870"/>
    </source>
</evidence>
<evidence type="ECO:0000256" key="1">
    <source>
        <dbReference type="SAM" id="MobiDB-lite"/>
    </source>
</evidence>
<dbReference type="AlphaFoldDB" id="A0A9D3PK26"/>
<comment type="caution">
    <text evidence="2">The sequence shown here is derived from an EMBL/GenBank/DDBJ whole genome shotgun (WGS) entry which is preliminary data.</text>
</comment>
<organism evidence="2 3">
    <name type="scientific">Megalops atlanticus</name>
    <name type="common">Tarpon</name>
    <name type="synonym">Clupea gigantea</name>
    <dbReference type="NCBI Taxonomy" id="7932"/>
    <lineage>
        <taxon>Eukaryota</taxon>
        <taxon>Metazoa</taxon>
        <taxon>Chordata</taxon>
        <taxon>Craniata</taxon>
        <taxon>Vertebrata</taxon>
        <taxon>Euteleostomi</taxon>
        <taxon>Actinopterygii</taxon>
        <taxon>Neopterygii</taxon>
        <taxon>Teleostei</taxon>
        <taxon>Elopiformes</taxon>
        <taxon>Megalopidae</taxon>
        <taxon>Megalops</taxon>
    </lineage>
</organism>
<name>A0A9D3PK26_MEGAT</name>